<evidence type="ECO:0000256" key="13">
    <source>
        <dbReference type="RuleBase" id="RU004273"/>
    </source>
</evidence>
<name>A0A2A2J2I2_9BILA</name>
<evidence type="ECO:0000256" key="12">
    <source>
        <dbReference type="ARBA" id="ARBA00054219"/>
    </source>
</evidence>
<evidence type="ECO:0000256" key="2">
    <source>
        <dbReference type="ARBA" id="ARBA00008294"/>
    </source>
</evidence>
<evidence type="ECO:0000256" key="1">
    <source>
        <dbReference type="ARBA" id="ARBA00004286"/>
    </source>
</evidence>
<evidence type="ECO:0000256" key="7">
    <source>
        <dbReference type="ARBA" id="ARBA00022912"/>
    </source>
</evidence>
<dbReference type="GO" id="GO:0018991">
    <property type="term" value="P:egg-laying behavior"/>
    <property type="evidence" value="ECO:0007669"/>
    <property type="project" value="UniProtKB-ARBA"/>
</dbReference>
<comment type="subcellular location">
    <subcellularLocation>
        <location evidence="9">Cell projection</location>
        <location evidence="9">Pseudopodium</location>
    </subcellularLocation>
    <subcellularLocation>
        <location evidence="1">Chromosome</location>
    </subcellularLocation>
</comment>
<keyword evidence="16" id="KW-1185">Reference proteome</keyword>
<keyword evidence="3" id="KW-0158">Chromosome</keyword>
<dbReference type="EMBL" id="LIAE01010750">
    <property type="protein sequence ID" value="PAV55789.1"/>
    <property type="molecule type" value="Genomic_DNA"/>
</dbReference>
<keyword evidence="6" id="KW-0221">Differentiation</keyword>
<evidence type="ECO:0000256" key="9">
    <source>
        <dbReference type="ARBA" id="ARBA00037818"/>
    </source>
</evidence>
<accession>A0A2A2J2I2</accession>
<dbReference type="PANTHER" id="PTHR11668">
    <property type="entry name" value="SERINE/THREONINE PROTEIN PHOSPHATASE"/>
    <property type="match status" value="1"/>
</dbReference>
<dbReference type="GO" id="GO:0000785">
    <property type="term" value="C:chromatin"/>
    <property type="evidence" value="ECO:0007669"/>
    <property type="project" value="UniProtKB-ARBA"/>
</dbReference>
<evidence type="ECO:0000313" key="16">
    <source>
        <dbReference type="Proteomes" id="UP000218231"/>
    </source>
</evidence>
<dbReference type="PANTHER" id="PTHR11668:SF492">
    <property type="entry name" value="SERINE_THREONINE-PROTEIN PHOSPHATASE PP1-DELTA-RELATED"/>
    <property type="match status" value="1"/>
</dbReference>
<dbReference type="GO" id="GO:0007060">
    <property type="term" value="P:male meiosis chromosome segregation"/>
    <property type="evidence" value="ECO:0007669"/>
    <property type="project" value="UniProtKB-ARBA"/>
</dbReference>
<comment type="function">
    <text evidence="12">Probable phosphatase which plays a redundant role with gsp-4 in spermatogenesis by regulating sister chromatid segregation during meiosis. In addition, involved in sperm motility by controlling the dynamic disassembly of major sperm proteins (MSP) in the spermatozoan pseudopodium.</text>
</comment>
<feature type="domain" description="Serine/threonine specific protein phosphatases" evidence="14">
    <location>
        <begin position="120"/>
        <end position="125"/>
    </location>
</feature>
<dbReference type="AlphaFoldDB" id="A0A2A2J2I2"/>
<dbReference type="Pfam" id="PF16891">
    <property type="entry name" value="STPPase_N"/>
    <property type="match status" value="1"/>
</dbReference>
<dbReference type="SUPFAM" id="SSF56300">
    <property type="entry name" value="Metallo-dependent phosphatases"/>
    <property type="match status" value="1"/>
</dbReference>
<dbReference type="Proteomes" id="UP000218231">
    <property type="component" value="Unassembled WGS sequence"/>
</dbReference>
<proteinExistence type="inferred from homology"/>
<dbReference type="GO" id="GO:0031272">
    <property type="term" value="P:regulation of pseudopodium assembly"/>
    <property type="evidence" value="ECO:0007669"/>
    <property type="project" value="UniProtKB-ARBA"/>
</dbReference>
<comment type="catalytic activity">
    <reaction evidence="11 13">
        <text>O-phospho-L-threonyl-[protein] + H2O = L-threonyl-[protein] + phosphate</text>
        <dbReference type="Rhea" id="RHEA:47004"/>
        <dbReference type="Rhea" id="RHEA-COMP:11060"/>
        <dbReference type="Rhea" id="RHEA-COMP:11605"/>
        <dbReference type="ChEBI" id="CHEBI:15377"/>
        <dbReference type="ChEBI" id="CHEBI:30013"/>
        <dbReference type="ChEBI" id="CHEBI:43474"/>
        <dbReference type="ChEBI" id="CHEBI:61977"/>
        <dbReference type="EC" id="3.1.3.16"/>
    </reaction>
</comment>
<comment type="caution">
    <text evidence="15">The sequence shown here is derived from an EMBL/GenBank/DDBJ whole genome shotgun (WGS) entry which is preliminary data.</text>
</comment>
<evidence type="ECO:0000256" key="6">
    <source>
        <dbReference type="ARBA" id="ARBA00022871"/>
    </source>
</evidence>
<evidence type="ECO:0000256" key="5">
    <source>
        <dbReference type="ARBA" id="ARBA00022801"/>
    </source>
</evidence>
<evidence type="ECO:0000256" key="10">
    <source>
        <dbReference type="ARBA" id="ARBA00047761"/>
    </source>
</evidence>
<dbReference type="GO" id="GO:0097723">
    <property type="term" value="P:amoeboid sperm motility"/>
    <property type="evidence" value="ECO:0007669"/>
    <property type="project" value="UniProtKB-ARBA"/>
</dbReference>
<dbReference type="GO" id="GO:0031143">
    <property type="term" value="C:pseudopodium"/>
    <property type="evidence" value="ECO:0007669"/>
    <property type="project" value="UniProtKB-SubCell"/>
</dbReference>
<keyword evidence="4" id="KW-0479">Metal-binding</keyword>
<evidence type="ECO:0000256" key="3">
    <source>
        <dbReference type="ARBA" id="ARBA00022454"/>
    </source>
</evidence>
<dbReference type="Gene3D" id="3.60.21.10">
    <property type="match status" value="1"/>
</dbReference>
<protein>
    <recommendedName>
        <fullName evidence="13">Serine/threonine-protein phosphatase</fullName>
        <ecNumber evidence="13">3.1.3.16</ecNumber>
    </recommendedName>
</protein>
<dbReference type="STRING" id="2018661.A0A2A2J2I2"/>
<gene>
    <name evidence="15" type="ORF">WR25_13069</name>
</gene>
<dbReference type="GO" id="GO:0007283">
    <property type="term" value="P:spermatogenesis"/>
    <property type="evidence" value="ECO:0007669"/>
    <property type="project" value="UniProtKB-KW"/>
</dbReference>
<keyword evidence="8" id="KW-0464">Manganese</keyword>
<dbReference type="FunFam" id="3.60.21.10:FF:000026">
    <property type="entry name" value="Serine/threonine-protein phosphatase"/>
    <property type="match status" value="1"/>
</dbReference>
<dbReference type="GO" id="GO:0005737">
    <property type="term" value="C:cytoplasm"/>
    <property type="evidence" value="ECO:0007669"/>
    <property type="project" value="TreeGrafter"/>
</dbReference>
<dbReference type="PRINTS" id="PR00114">
    <property type="entry name" value="STPHPHTASE"/>
</dbReference>
<evidence type="ECO:0000256" key="11">
    <source>
        <dbReference type="ARBA" id="ARBA00048336"/>
    </source>
</evidence>
<dbReference type="GO" id="GO:0046872">
    <property type="term" value="F:metal ion binding"/>
    <property type="evidence" value="ECO:0007669"/>
    <property type="project" value="UniProtKB-KW"/>
</dbReference>
<dbReference type="EC" id="3.1.3.16" evidence="13"/>
<dbReference type="InterPro" id="IPR029052">
    <property type="entry name" value="Metallo-depent_PP-like"/>
</dbReference>
<evidence type="ECO:0000259" key="14">
    <source>
        <dbReference type="PROSITE" id="PS00125"/>
    </source>
</evidence>
<dbReference type="InterPro" id="IPR006186">
    <property type="entry name" value="Ser/Thr-sp_prot-phosphatase"/>
</dbReference>
<dbReference type="PROSITE" id="PS00125">
    <property type="entry name" value="SER_THR_PHOSPHATASE"/>
    <property type="match status" value="1"/>
</dbReference>
<reference evidence="15 16" key="1">
    <citation type="journal article" date="2017" name="Curr. Biol.">
        <title>Genome architecture and evolution of a unichromosomal asexual nematode.</title>
        <authorList>
            <person name="Fradin H."/>
            <person name="Zegar C."/>
            <person name="Gutwein M."/>
            <person name="Lucas J."/>
            <person name="Kovtun M."/>
            <person name="Corcoran D."/>
            <person name="Baugh L.R."/>
            <person name="Kiontke K."/>
            <person name="Gunsalus K."/>
            <person name="Fitch D.H."/>
            <person name="Piano F."/>
        </authorList>
    </citation>
    <scope>NUCLEOTIDE SEQUENCE [LARGE SCALE GENOMIC DNA]</scope>
    <source>
        <strain evidence="15">PF1309</strain>
    </source>
</reference>
<keyword evidence="7" id="KW-0904">Protein phosphatase</keyword>
<dbReference type="GO" id="GO:0004722">
    <property type="term" value="F:protein serine/threonine phosphatase activity"/>
    <property type="evidence" value="ECO:0007669"/>
    <property type="project" value="UniProtKB-EC"/>
</dbReference>
<dbReference type="InterPro" id="IPR031675">
    <property type="entry name" value="STPPase_N"/>
</dbReference>
<dbReference type="Pfam" id="PF00149">
    <property type="entry name" value="Metallophos"/>
    <property type="match status" value="1"/>
</dbReference>
<evidence type="ECO:0000256" key="4">
    <source>
        <dbReference type="ARBA" id="ARBA00022723"/>
    </source>
</evidence>
<keyword evidence="5 13" id="KW-0378">Hydrolase</keyword>
<evidence type="ECO:0000313" key="15">
    <source>
        <dbReference type="EMBL" id="PAV55789.1"/>
    </source>
</evidence>
<comment type="similarity">
    <text evidence="2 13">Belongs to the PPP phosphatase family.</text>
</comment>
<sequence>MAVPTESFDTFIDRLLAVGCPGGRFTHQVSEDEITKLCSAAGAVFQAQPSLIEVEPPVVVCGDIHGQYSDLMRIFDKNELPPASNYLFLGDYIDRGRQNLETICLMFCFKVKYPLNFIMLRGNHECPAINRVYGFYEECNRRYKSMRLWQVFQDAFNWMPLVGLIGGRILCMHGGISPQIQNIDQLRQLHRPQDPPNPSIGIDLLWSDPDMWVKGWQANTRGVSYIFGQDCVIDMCAKLDIDLIARAHQVVQDGYEFFANKKLVTIFSGKRRSPLLWPVRQQRGDDVRDRGYGVHVRNLPSIAEPACTELSTFTLHPCTPSFCAFVHPPFLSHTHIHPPRSSNPLNHRHIGVPAPSLIQILMPSHSPGNNQK</sequence>
<comment type="catalytic activity">
    <reaction evidence="10">
        <text>O-phospho-L-seryl-[protein] + H2O = L-seryl-[protein] + phosphate</text>
        <dbReference type="Rhea" id="RHEA:20629"/>
        <dbReference type="Rhea" id="RHEA-COMP:9863"/>
        <dbReference type="Rhea" id="RHEA-COMP:11604"/>
        <dbReference type="ChEBI" id="CHEBI:15377"/>
        <dbReference type="ChEBI" id="CHEBI:29999"/>
        <dbReference type="ChEBI" id="CHEBI:43474"/>
        <dbReference type="ChEBI" id="CHEBI:83421"/>
        <dbReference type="EC" id="3.1.3.16"/>
    </reaction>
</comment>
<keyword evidence="6" id="KW-0744">Spermatogenesis</keyword>
<dbReference type="InterPro" id="IPR050341">
    <property type="entry name" value="PP1_catalytic_subunit"/>
</dbReference>
<dbReference type="SMART" id="SM00156">
    <property type="entry name" value="PP2Ac"/>
    <property type="match status" value="1"/>
</dbReference>
<dbReference type="OrthoDB" id="1930084at2759"/>
<organism evidence="15 16">
    <name type="scientific">Diploscapter pachys</name>
    <dbReference type="NCBI Taxonomy" id="2018661"/>
    <lineage>
        <taxon>Eukaryota</taxon>
        <taxon>Metazoa</taxon>
        <taxon>Ecdysozoa</taxon>
        <taxon>Nematoda</taxon>
        <taxon>Chromadorea</taxon>
        <taxon>Rhabditida</taxon>
        <taxon>Rhabditina</taxon>
        <taxon>Rhabditomorpha</taxon>
        <taxon>Rhabditoidea</taxon>
        <taxon>Rhabditidae</taxon>
        <taxon>Diploscapter</taxon>
    </lineage>
</organism>
<evidence type="ECO:0000256" key="8">
    <source>
        <dbReference type="ARBA" id="ARBA00023211"/>
    </source>
</evidence>
<dbReference type="InterPro" id="IPR004843">
    <property type="entry name" value="Calcineurin-like_PHP"/>
</dbReference>
<dbReference type="GO" id="GO:0005634">
    <property type="term" value="C:nucleus"/>
    <property type="evidence" value="ECO:0007669"/>
    <property type="project" value="TreeGrafter"/>
</dbReference>